<proteinExistence type="predicted"/>
<evidence type="ECO:0000313" key="2">
    <source>
        <dbReference type="Proteomes" id="UP000198534"/>
    </source>
</evidence>
<dbReference type="Proteomes" id="UP000198534">
    <property type="component" value="Unassembled WGS sequence"/>
</dbReference>
<dbReference type="AlphaFoldDB" id="A0A1H2S6U8"/>
<gene>
    <name evidence="1" type="ORF">SAMN05444487_102122</name>
</gene>
<sequence length="375" mass="43555">MSRTQNLTLLIIHGIGQQQEFETLDLFTRNLIHALHQHTGASIHLKHCHRPGKPETENFIRLECSNPTPTQINIHEYYWAPTSQRSISFKETFQWLLRASSGARQFYQTHQELAIQYEWSQQTQKTDSLYLKKVGGVTERLGTLPLSYQRLPRWLDPWIRLAMSKPEQLVVDYLGDVATYTTTDKRLQQYATRLKILDGAIDKVRCLLKDNCEHLILIGHSLGSIITYDVLNRIHLAIKTDPLFTEHHKAFTKLITFGSPLDKVAFFLRDQTPASAYIKRWMVDNLLSYRQLAPSLSFPPYVHAEPMIHPLLENMPWENYWDPKDPISGPLDTYTHVKNIKVDNGFSWGYAHTGYWTNQRIYLQGIASILDEIKK</sequence>
<name>A0A1H2S6U8_9BACL</name>
<dbReference type="EMBL" id="FNNQ01000002">
    <property type="protein sequence ID" value="SDW27387.1"/>
    <property type="molecule type" value="Genomic_DNA"/>
</dbReference>
<dbReference type="OrthoDB" id="4058760at2"/>
<dbReference type="RefSeq" id="WP_091735797.1">
    <property type="nucleotide sequence ID" value="NZ_FNNQ01000002.1"/>
</dbReference>
<dbReference type="SUPFAM" id="SSF53474">
    <property type="entry name" value="alpha/beta-Hydrolases"/>
    <property type="match status" value="1"/>
</dbReference>
<evidence type="ECO:0000313" key="1">
    <source>
        <dbReference type="EMBL" id="SDW27387.1"/>
    </source>
</evidence>
<accession>A0A1H2S6U8</accession>
<reference evidence="1 2" key="1">
    <citation type="submission" date="2016-10" db="EMBL/GenBank/DDBJ databases">
        <authorList>
            <person name="de Groot N.N."/>
        </authorList>
    </citation>
    <scope>NUCLEOTIDE SEQUENCE [LARGE SCALE GENOMIC DNA]</scope>
    <source>
        <strain evidence="1 2">DSM 45610</strain>
    </source>
</reference>
<protein>
    <submittedName>
        <fullName evidence="1">Uncharacterized protein</fullName>
    </submittedName>
</protein>
<keyword evidence="2" id="KW-1185">Reference proteome</keyword>
<organism evidence="1 2">
    <name type="scientific">Marininema mesophilum</name>
    <dbReference type="NCBI Taxonomy" id="1048340"/>
    <lineage>
        <taxon>Bacteria</taxon>
        <taxon>Bacillati</taxon>
        <taxon>Bacillota</taxon>
        <taxon>Bacilli</taxon>
        <taxon>Bacillales</taxon>
        <taxon>Thermoactinomycetaceae</taxon>
        <taxon>Marininema</taxon>
    </lineage>
</organism>
<dbReference type="InterPro" id="IPR029058">
    <property type="entry name" value="AB_hydrolase_fold"/>
</dbReference>